<dbReference type="PANTHER" id="PTHR11922:SF2">
    <property type="entry name" value="GMP SYNTHASE [GLUTAMINE-HYDROLYZING]"/>
    <property type="match status" value="1"/>
</dbReference>
<keyword evidence="12" id="KW-1185">Reference proteome</keyword>
<dbReference type="HAMAP" id="MF_01510">
    <property type="entry name" value="GMP_synthase_A"/>
    <property type="match status" value="1"/>
</dbReference>
<dbReference type="Pfam" id="PF00117">
    <property type="entry name" value="GATase"/>
    <property type="match status" value="1"/>
</dbReference>
<organism evidence="11 12">
    <name type="scientific">Sulfurisphaera ohwakuensis</name>
    <dbReference type="NCBI Taxonomy" id="69656"/>
    <lineage>
        <taxon>Archaea</taxon>
        <taxon>Thermoproteota</taxon>
        <taxon>Thermoprotei</taxon>
        <taxon>Sulfolobales</taxon>
        <taxon>Sulfolobaceae</taxon>
        <taxon>Sulfurisphaera</taxon>
    </lineage>
</organism>
<dbReference type="GO" id="GO:0005829">
    <property type="term" value="C:cytosol"/>
    <property type="evidence" value="ECO:0007669"/>
    <property type="project" value="TreeGrafter"/>
</dbReference>
<evidence type="ECO:0000313" key="11">
    <source>
        <dbReference type="EMBL" id="QGR16232.1"/>
    </source>
</evidence>
<evidence type="ECO:0000313" key="12">
    <source>
        <dbReference type="Proteomes" id="UP000427373"/>
    </source>
</evidence>
<dbReference type="GO" id="GO:0005524">
    <property type="term" value="F:ATP binding"/>
    <property type="evidence" value="ECO:0007669"/>
    <property type="project" value="UniProtKB-KW"/>
</dbReference>
<gene>
    <name evidence="8" type="primary">guaAA</name>
    <name evidence="11" type="ORF">D1869_02740</name>
    <name evidence="10" type="ORF">HNQ62_000564</name>
</gene>
<dbReference type="InterPro" id="IPR004739">
    <property type="entry name" value="GMP_synth_GATase"/>
</dbReference>
<dbReference type="EMBL" id="CP045484">
    <property type="protein sequence ID" value="QGR16232.1"/>
    <property type="molecule type" value="Genomic_DNA"/>
</dbReference>
<dbReference type="PROSITE" id="PS51273">
    <property type="entry name" value="GATASE_TYPE_1"/>
    <property type="match status" value="1"/>
</dbReference>
<dbReference type="PRINTS" id="PR00096">
    <property type="entry name" value="GATASE"/>
</dbReference>
<dbReference type="NCBIfam" id="TIGR00888">
    <property type="entry name" value="guaA_Nterm"/>
    <property type="match status" value="1"/>
</dbReference>
<feature type="active site" evidence="8">
    <location>
        <position position="168"/>
    </location>
</feature>
<evidence type="ECO:0000313" key="13">
    <source>
        <dbReference type="Proteomes" id="UP000582213"/>
    </source>
</evidence>
<feature type="active site" evidence="8">
    <location>
        <position position="166"/>
    </location>
</feature>
<proteinExistence type="inferred from homology"/>
<dbReference type="Proteomes" id="UP000582213">
    <property type="component" value="Unassembled WGS sequence"/>
</dbReference>
<evidence type="ECO:0000256" key="6">
    <source>
        <dbReference type="ARBA" id="ARBA00022840"/>
    </source>
</evidence>
<dbReference type="EC" id="6.3.5.2" evidence="8"/>
<evidence type="ECO:0000259" key="9">
    <source>
        <dbReference type="Pfam" id="PF00117"/>
    </source>
</evidence>
<dbReference type="InterPro" id="IPR029062">
    <property type="entry name" value="Class_I_gatase-like"/>
</dbReference>
<dbReference type="InterPro" id="IPR023686">
    <property type="entry name" value="GMP_synthase_A"/>
</dbReference>
<dbReference type="EMBL" id="JACHFY010000002">
    <property type="protein sequence ID" value="MBB5252831.1"/>
    <property type="molecule type" value="Genomic_DNA"/>
</dbReference>
<dbReference type="InterPro" id="IPR017926">
    <property type="entry name" value="GATASE"/>
</dbReference>
<evidence type="ECO:0000256" key="3">
    <source>
        <dbReference type="ARBA" id="ARBA00022741"/>
    </source>
</evidence>
<dbReference type="OrthoDB" id="33844at2157"/>
<protein>
    <recommendedName>
        <fullName evidence="8">GMP synthase [glutamine-hydrolyzing] subunit A</fullName>
        <ecNumber evidence="8">6.3.5.2</ecNumber>
    </recommendedName>
    <alternativeName>
        <fullName evidence="8">Glutamine amidotransferase</fullName>
    </alternativeName>
</protein>
<comment type="pathway">
    <text evidence="8">Purine metabolism; GMP biosynthesis; GMP from XMP (L-Gln route): step 1/1.</text>
</comment>
<dbReference type="Proteomes" id="UP000427373">
    <property type="component" value="Chromosome"/>
</dbReference>
<dbReference type="CDD" id="cd01742">
    <property type="entry name" value="GATase1_GMP_Synthase"/>
    <property type="match status" value="1"/>
</dbReference>
<keyword evidence="7 8" id="KW-0315">Glutamine amidotransferase</keyword>
<dbReference type="NCBIfam" id="NF001975">
    <property type="entry name" value="PRK00758.1"/>
    <property type="match status" value="1"/>
</dbReference>
<dbReference type="PANTHER" id="PTHR11922">
    <property type="entry name" value="GMP SYNTHASE-RELATED"/>
    <property type="match status" value="1"/>
</dbReference>
<feature type="domain" description="Glutamine amidotransferase" evidence="9">
    <location>
        <begin position="5"/>
        <end position="183"/>
    </location>
</feature>
<keyword evidence="3 8" id="KW-0547">Nucleotide-binding</keyword>
<dbReference type="GeneID" id="95643301"/>
<keyword evidence="4 8" id="KW-0332">GMP biosynthesis</keyword>
<evidence type="ECO:0000256" key="7">
    <source>
        <dbReference type="ARBA" id="ARBA00022962"/>
    </source>
</evidence>
<evidence type="ECO:0000256" key="4">
    <source>
        <dbReference type="ARBA" id="ARBA00022749"/>
    </source>
</evidence>
<accession>A0A650CEN1</accession>
<dbReference type="PRINTS" id="PR00097">
    <property type="entry name" value="ANTSNTHASEII"/>
</dbReference>
<dbReference type="SUPFAM" id="SSF52317">
    <property type="entry name" value="Class I glutamine amidotransferase-like"/>
    <property type="match status" value="1"/>
</dbReference>
<sequence>MKIAVIYFGGQYNHLIVKDLKYLGLNAVPITPEKPVEILRDYDCIIFGGGPYSVITELNKMGNAVDYVLKTSQPKLGICLGHQLLAKVLGGEVTKATKPEYGLVKVNINDEDTILRGLSPSINAWESHTDEVVSPPQGFRILANSENAKVQAMVNKDNTIFGVQFHPEVKHTEKGIEVFKNFIEACKK</sequence>
<comment type="function">
    <text evidence="1 8">Catalyzes the synthesis of GMP from XMP.</text>
</comment>
<evidence type="ECO:0000256" key="8">
    <source>
        <dbReference type="HAMAP-Rule" id="MF_01510"/>
    </source>
</evidence>
<comment type="catalytic activity">
    <reaction evidence="8">
        <text>XMP + L-glutamine + ATP + H2O = GMP + L-glutamate + AMP + diphosphate + 2 H(+)</text>
        <dbReference type="Rhea" id="RHEA:11680"/>
        <dbReference type="ChEBI" id="CHEBI:15377"/>
        <dbReference type="ChEBI" id="CHEBI:15378"/>
        <dbReference type="ChEBI" id="CHEBI:29985"/>
        <dbReference type="ChEBI" id="CHEBI:30616"/>
        <dbReference type="ChEBI" id="CHEBI:33019"/>
        <dbReference type="ChEBI" id="CHEBI:57464"/>
        <dbReference type="ChEBI" id="CHEBI:58115"/>
        <dbReference type="ChEBI" id="CHEBI:58359"/>
        <dbReference type="ChEBI" id="CHEBI:456215"/>
        <dbReference type="EC" id="6.3.5.2"/>
    </reaction>
</comment>
<dbReference type="Gene3D" id="3.40.50.880">
    <property type="match status" value="1"/>
</dbReference>
<name>A0A650CEN1_SULOH</name>
<reference evidence="11 12" key="1">
    <citation type="submission" date="2019-10" db="EMBL/GenBank/DDBJ databases">
        <title>Genome Sequences from Six Type Strain Members of the Archaeal Family Sulfolobaceae: Acidianus ambivalens, Acidianus infernus, Metallosphaera prunae, Stygiolobus azoricus, Sulfolobus metallicus, and Sulfurisphaera ohwakuensis.</title>
        <authorList>
            <person name="Counts J.A."/>
            <person name="Kelly R.M."/>
        </authorList>
    </citation>
    <scope>NUCLEOTIDE SEQUENCE [LARGE SCALE GENOMIC DNA]</scope>
    <source>
        <strain evidence="11 12">TA-1</strain>
    </source>
</reference>
<evidence type="ECO:0000256" key="2">
    <source>
        <dbReference type="ARBA" id="ARBA00022598"/>
    </source>
</evidence>
<dbReference type="FunFam" id="3.40.50.880:FF:000047">
    <property type="entry name" value="GMP synthase [glutamine-hydrolyzing] subunit A"/>
    <property type="match status" value="1"/>
</dbReference>
<dbReference type="AlphaFoldDB" id="A0A650CEN1"/>
<keyword evidence="5 8" id="KW-0658">Purine biosynthesis</keyword>
<feature type="active site" description="Nucleophile" evidence="8">
    <location>
        <position position="79"/>
    </location>
</feature>
<keyword evidence="6 8" id="KW-0067">ATP-binding</keyword>
<evidence type="ECO:0000256" key="1">
    <source>
        <dbReference type="ARBA" id="ARBA00002332"/>
    </source>
</evidence>
<dbReference type="KEGG" id="soh:D1869_02740"/>
<reference evidence="10 13" key="2">
    <citation type="submission" date="2020-08" db="EMBL/GenBank/DDBJ databases">
        <title>Genomic Encyclopedia of Type Strains, Phase IV (KMG-IV): sequencing the most valuable type-strain genomes for metagenomic binning, comparative biology and taxonomic classification.</title>
        <authorList>
            <person name="Goeker M."/>
        </authorList>
    </citation>
    <scope>NUCLEOTIDE SEQUENCE [LARGE SCALE GENOMIC DNA]</scope>
    <source>
        <strain evidence="10 13">DSM 12421</strain>
    </source>
</reference>
<dbReference type="GO" id="GO:0003921">
    <property type="term" value="F:GMP synthase activity"/>
    <property type="evidence" value="ECO:0007669"/>
    <property type="project" value="TreeGrafter"/>
</dbReference>
<evidence type="ECO:0000313" key="10">
    <source>
        <dbReference type="EMBL" id="MBB5252831.1"/>
    </source>
</evidence>
<dbReference type="UniPathway" id="UPA00189">
    <property type="reaction ID" value="UER00296"/>
</dbReference>
<keyword evidence="2 8" id="KW-0436">Ligase</keyword>
<dbReference type="RefSeq" id="WP_156013804.1">
    <property type="nucleotide sequence ID" value="NZ_AP031374.1"/>
</dbReference>
<comment type="subunit">
    <text evidence="8">Heterodimer composed of a glutamine amidotransferase subunit (A) and a GMP-binding subunit (B).</text>
</comment>
<evidence type="ECO:0000256" key="5">
    <source>
        <dbReference type="ARBA" id="ARBA00022755"/>
    </source>
</evidence>